<dbReference type="HOGENOM" id="CLU_2862314_0_0_0"/>
<evidence type="ECO:0000313" key="2">
    <source>
        <dbReference type="EMBL" id="BAM05862.1"/>
    </source>
</evidence>
<name>I0IKR3_LEPFC</name>
<sequence>MTTSQVVSFVTESVQRLMEIFAGSMTGIRNPKAHEIVSIDSTRAIHFLFLASLEMNRLDDVRIP</sequence>
<dbReference type="OrthoDB" id="1863356at2"/>
<organism evidence="2 3">
    <name type="scientific">Leptospirillum ferrooxidans (strain C2-3)</name>
    <dbReference type="NCBI Taxonomy" id="1162668"/>
    <lineage>
        <taxon>Bacteria</taxon>
        <taxon>Pseudomonadati</taxon>
        <taxon>Nitrospirota</taxon>
        <taxon>Nitrospiria</taxon>
        <taxon>Nitrospirales</taxon>
        <taxon>Nitrospiraceae</taxon>
        <taxon>Leptospirillum</taxon>
    </lineage>
</organism>
<reference evidence="3" key="2">
    <citation type="submission" date="2012-03" db="EMBL/GenBank/DDBJ databases">
        <title>The complete genome sequence of the pioneer microbe on fresh volcanic deposit, Leptospirillum ferrooxidans strain C2-3.</title>
        <authorList>
            <person name="Fujimura R."/>
            <person name="Sato Y."/>
            <person name="Nishizawa T."/>
            <person name="Nanba K."/>
            <person name="Oshima K."/>
            <person name="Hattori M."/>
            <person name="Kamijo T."/>
            <person name="Ohta H."/>
        </authorList>
    </citation>
    <scope>NUCLEOTIDE SEQUENCE [LARGE SCALE GENOMIC DNA]</scope>
    <source>
        <strain evidence="3">C2-3</strain>
    </source>
</reference>
<dbReference type="Proteomes" id="UP000007382">
    <property type="component" value="Chromosome"/>
</dbReference>
<dbReference type="PATRIC" id="fig|1162668.3.peg.157"/>
<dbReference type="InterPro" id="IPR012654">
    <property type="entry name" value="CHP02391"/>
</dbReference>
<dbReference type="EMBL" id="AP012342">
    <property type="protein sequence ID" value="BAM05862.1"/>
    <property type="molecule type" value="Genomic_DNA"/>
</dbReference>
<evidence type="ECO:0000313" key="3">
    <source>
        <dbReference type="Proteomes" id="UP000007382"/>
    </source>
</evidence>
<reference evidence="2 3" key="1">
    <citation type="journal article" date="2012" name="J. Bacteriol.">
        <title>Complete Genome Sequence of Leptospirillum ferrooxidans Strain C2-3, Isolated from a Fresh Volcanic Ash Deposit on the Island of Miyake, Japan.</title>
        <authorList>
            <person name="Fujimura R."/>
            <person name="Sato Y."/>
            <person name="Nishizawa T."/>
            <person name="Oshima K."/>
            <person name="Kim S.-W."/>
            <person name="Hattori M."/>
            <person name="Kamijo T."/>
            <person name="Ohta H."/>
        </authorList>
    </citation>
    <scope>NUCLEOTIDE SEQUENCE [LARGE SCALE GENOMIC DNA]</scope>
    <source>
        <strain evidence="2 3">C2-3</strain>
    </source>
</reference>
<dbReference type="AlphaFoldDB" id="I0IKR3"/>
<accession>I0IKR3</accession>
<protein>
    <recommendedName>
        <fullName evidence="1">Conserved hypothetical protein CHP02391 domain-containing protein</fullName>
    </recommendedName>
</protein>
<dbReference type="Pfam" id="PF09509">
    <property type="entry name" value="Hypoth_Ymh"/>
    <property type="match status" value="1"/>
</dbReference>
<dbReference type="STRING" id="1162668.LFE_0134"/>
<proteinExistence type="predicted"/>
<gene>
    <name evidence="2" type="ordered locus">LFE_0134</name>
</gene>
<keyword evidence="3" id="KW-1185">Reference proteome</keyword>
<dbReference type="KEGG" id="lfc:LFE_0134"/>
<feature type="domain" description="Conserved hypothetical protein CHP02391" evidence="1">
    <location>
        <begin position="17"/>
        <end position="58"/>
    </location>
</feature>
<evidence type="ECO:0000259" key="1">
    <source>
        <dbReference type="Pfam" id="PF09509"/>
    </source>
</evidence>